<feature type="compositionally biased region" description="Acidic residues" evidence="5">
    <location>
        <begin position="126"/>
        <end position="156"/>
    </location>
</feature>
<feature type="compositionally biased region" description="Basic residues" evidence="5">
    <location>
        <begin position="238"/>
        <end position="280"/>
    </location>
</feature>
<dbReference type="GeneID" id="116208048"/>
<dbReference type="InterPro" id="IPR013083">
    <property type="entry name" value="Znf_RING/FYVE/PHD"/>
</dbReference>
<dbReference type="InterPro" id="IPR017907">
    <property type="entry name" value="Znf_RING_CS"/>
</dbReference>
<dbReference type="PROSITE" id="PS50089">
    <property type="entry name" value="ZF_RING_2"/>
    <property type="match status" value="1"/>
</dbReference>
<dbReference type="RefSeq" id="XP_031397512.1">
    <property type="nucleotide sequence ID" value="XM_031541652.1"/>
</dbReference>
<dbReference type="SMART" id="SM00184">
    <property type="entry name" value="RING"/>
    <property type="match status" value="1"/>
</dbReference>
<reference evidence="8" key="1">
    <citation type="journal article" date="2020" name="Plant Biotechnol. J.">
        <title>The pomegranate (Punica granatum L.) draft genome dissects genetic divergence between soft- and hard-seeded cultivars.</title>
        <authorList>
            <person name="Luo X."/>
            <person name="Li H."/>
            <person name="Wu Z."/>
            <person name="Yao W."/>
            <person name="Zhao P."/>
            <person name="Cao D."/>
            <person name="Yu H."/>
            <person name="Li K."/>
            <person name="Poudel K."/>
            <person name="Zhao D."/>
            <person name="Zhang F."/>
            <person name="Xia X."/>
            <person name="Chen L."/>
            <person name="Wang Q."/>
            <person name="Jing D."/>
            <person name="Cao S."/>
        </authorList>
    </citation>
    <scope>NUCLEOTIDE SEQUENCE [LARGE SCALE GENOMIC DNA]</scope>
</reference>
<dbReference type="InterPro" id="IPR001965">
    <property type="entry name" value="Znf_PHD"/>
</dbReference>
<dbReference type="Gene3D" id="3.30.40.10">
    <property type="entry name" value="Zinc/RING finger domain, C3HC4 (zinc finger)"/>
    <property type="match status" value="2"/>
</dbReference>
<feature type="domain" description="PHD-type" evidence="6">
    <location>
        <begin position="503"/>
        <end position="552"/>
    </location>
</feature>
<dbReference type="OrthoDB" id="365379at2759"/>
<feature type="region of interest" description="Disordered" evidence="5">
    <location>
        <begin position="1"/>
        <end position="290"/>
    </location>
</feature>
<dbReference type="PANTHER" id="PTHR47177:SF3">
    <property type="entry name" value="F18C1.6 PROTEIN"/>
    <property type="match status" value="1"/>
</dbReference>
<evidence type="ECO:0000259" key="7">
    <source>
        <dbReference type="PROSITE" id="PS50089"/>
    </source>
</evidence>
<dbReference type="SUPFAM" id="SSF57903">
    <property type="entry name" value="FYVE/PHD zinc finger"/>
    <property type="match status" value="1"/>
</dbReference>
<dbReference type="InterPro" id="IPR019787">
    <property type="entry name" value="Znf_PHD-finger"/>
</dbReference>
<name>A0A6P8DLN9_PUNGR</name>
<dbReference type="SUPFAM" id="SSF57850">
    <property type="entry name" value="RING/U-box"/>
    <property type="match status" value="1"/>
</dbReference>
<keyword evidence="8" id="KW-1185">Reference proteome</keyword>
<dbReference type="RefSeq" id="XP_031398262.1">
    <property type="nucleotide sequence ID" value="XM_031542402.1"/>
</dbReference>
<feature type="region of interest" description="Disordered" evidence="5">
    <location>
        <begin position="379"/>
        <end position="401"/>
    </location>
</feature>
<evidence type="ECO:0000313" key="10">
    <source>
        <dbReference type="RefSeq" id="XP_031398262.1"/>
    </source>
</evidence>
<organism evidence="8 10">
    <name type="scientific">Punica granatum</name>
    <name type="common">Pomegranate</name>
    <dbReference type="NCBI Taxonomy" id="22663"/>
    <lineage>
        <taxon>Eukaryota</taxon>
        <taxon>Viridiplantae</taxon>
        <taxon>Streptophyta</taxon>
        <taxon>Embryophyta</taxon>
        <taxon>Tracheophyta</taxon>
        <taxon>Spermatophyta</taxon>
        <taxon>Magnoliopsida</taxon>
        <taxon>eudicotyledons</taxon>
        <taxon>Gunneridae</taxon>
        <taxon>Pentapetalae</taxon>
        <taxon>rosids</taxon>
        <taxon>malvids</taxon>
        <taxon>Myrtales</taxon>
        <taxon>Lythraceae</taxon>
        <taxon>Punica</taxon>
    </lineage>
</organism>
<evidence type="ECO:0000313" key="9">
    <source>
        <dbReference type="RefSeq" id="XP_031397512.1"/>
    </source>
</evidence>
<evidence type="ECO:0000313" key="11">
    <source>
        <dbReference type="RefSeq" id="XP_031398856.1"/>
    </source>
</evidence>
<evidence type="ECO:0000256" key="1">
    <source>
        <dbReference type="ARBA" id="ARBA00022723"/>
    </source>
</evidence>
<keyword evidence="1" id="KW-0479">Metal-binding</keyword>
<dbReference type="InterPro" id="IPR001841">
    <property type="entry name" value="Znf_RING"/>
</dbReference>
<dbReference type="CDD" id="cd16574">
    <property type="entry name" value="RING-HC_Topors"/>
    <property type="match status" value="1"/>
</dbReference>
<dbReference type="PROSITE" id="PS50016">
    <property type="entry name" value="ZF_PHD_2"/>
    <property type="match status" value="1"/>
</dbReference>
<accession>A0A6P8DLN9</accession>
<dbReference type="PANTHER" id="PTHR47177">
    <property type="entry name" value="F18C1.6 PROTEIN"/>
    <property type="match status" value="1"/>
</dbReference>
<dbReference type="InterPro" id="IPR011011">
    <property type="entry name" value="Znf_FYVE_PHD"/>
</dbReference>
<gene>
    <name evidence="9 10 11" type="primary">LOC116208048</name>
</gene>
<feature type="compositionally biased region" description="Acidic residues" evidence="5">
    <location>
        <begin position="187"/>
        <end position="222"/>
    </location>
</feature>
<feature type="compositionally biased region" description="Acidic residues" evidence="5">
    <location>
        <begin position="65"/>
        <end position="84"/>
    </location>
</feature>
<evidence type="ECO:0000256" key="2">
    <source>
        <dbReference type="ARBA" id="ARBA00022771"/>
    </source>
</evidence>
<feature type="compositionally biased region" description="Basic residues" evidence="5">
    <location>
        <begin position="173"/>
        <end position="183"/>
    </location>
</feature>
<sequence>MVRGGKGGSKRDFKKRAKGDKSSDDSDEDYVVSDEQSDASEDALEDLAGSESEYGLVESLHNEVLNDDDGVNDDDYVEELDEECKEERGGDELEDEVVKSEMKWGSSGQRKSGGKTSRKRNRVTLEEEEGDDVEDCEANDEDYEVKEEGGGDELEDEVVKSEMKWGSSGQRKSGGKTSRKRNRVTLEEEDDDDEDYEANDDDDEDDEEFTPDEDDCLDDEEDSAVKMRNRSKLEAYKKLGRRGTRRKVAKSGRKRRKKLAAPKSLSRKKGRNIKRTRKKARYEDDDEDDAGFSEENMVMRERGRKTMGRSKRRYMVRSDSDFVSSGSSDFEYTISEEEREQVREASEFCRNLNVTPGRWSSSSSERCVKGGYLRLRAAPSRKTEEDVDLPQQRKSPTLKGKQKVEEVNIKQVCGICLSEEDKRRIRGTLNCCSHYFCFTCIMEWSKVESRCPLCKQRFNTISKPARSAAGVDLREAVIQVPERDQVYQPSEEEIRGYLDPYENVICTECHQGGDDGLMLLCDLCDSPAHTYCVGLGREVPEGNWYCEGCRPGALGSSSSYPQDPNLSDQRMGINGGDGLDLNVTPSPLPFTQGLGGLASPRFNGVINQAASFGAGAATVSGRRWIQRHIQQILTGHRMNTLSPRTDGISAVHVGPDPLYSRIDHSRPSPIPNLRTPEMRASLESIFGERLQETSSPSLRSRECFHSRQITSRRQGVEELTVMPPSNTSRALTFNELGGMNNVALAHEQLPQSTSSISTLAPEFTASPHAVREESHFDRAKEQVQSMVKNHLKSISKDVLGHDDFKDIARSSTHTILAACGLDHRKTEVHAGPLPPPLACSHSELVSSGQSSLIKGLCSACFDIYVRDVVESVMNTRSRPWLRLGL</sequence>
<dbReference type="GO" id="GO:0008270">
    <property type="term" value="F:zinc ion binding"/>
    <property type="evidence" value="ECO:0007669"/>
    <property type="project" value="UniProtKB-KW"/>
</dbReference>
<protein>
    <submittedName>
        <fullName evidence="9 10">Uncharacterized protein LOC116208048 isoform X1</fullName>
    </submittedName>
</protein>
<feature type="domain" description="RING-type" evidence="7">
    <location>
        <begin position="413"/>
        <end position="455"/>
    </location>
</feature>
<proteinExistence type="predicted"/>
<reference evidence="9 10" key="2">
    <citation type="submission" date="2025-04" db="UniProtKB">
        <authorList>
            <consortium name="RefSeq"/>
        </authorList>
    </citation>
    <scope>IDENTIFICATION</scope>
    <source>
        <tissue evidence="9 10">Leaf</tissue>
    </source>
</reference>
<keyword evidence="2 4" id="KW-0863">Zinc-finger</keyword>
<evidence type="ECO:0000256" key="5">
    <source>
        <dbReference type="SAM" id="MobiDB-lite"/>
    </source>
</evidence>
<evidence type="ECO:0000313" key="8">
    <source>
        <dbReference type="Proteomes" id="UP000515151"/>
    </source>
</evidence>
<evidence type="ECO:0000256" key="4">
    <source>
        <dbReference type="PROSITE-ProRule" id="PRU00175"/>
    </source>
</evidence>
<evidence type="ECO:0000259" key="6">
    <source>
        <dbReference type="PROSITE" id="PS50016"/>
    </source>
</evidence>
<dbReference type="Pfam" id="PF13639">
    <property type="entry name" value="zf-RING_2"/>
    <property type="match status" value="1"/>
</dbReference>
<dbReference type="InterPro" id="IPR058746">
    <property type="entry name" value="Znf_RING-type_Topors"/>
</dbReference>
<dbReference type="SMART" id="SM00249">
    <property type="entry name" value="PHD"/>
    <property type="match status" value="1"/>
</dbReference>
<evidence type="ECO:0000256" key="3">
    <source>
        <dbReference type="ARBA" id="ARBA00022833"/>
    </source>
</evidence>
<dbReference type="RefSeq" id="XP_031398856.1">
    <property type="nucleotide sequence ID" value="XM_031542996.1"/>
</dbReference>
<feature type="compositionally biased region" description="Basic and acidic residues" evidence="5">
    <location>
        <begin position="85"/>
        <end position="102"/>
    </location>
</feature>
<feature type="compositionally biased region" description="Basic residues" evidence="5">
    <location>
        <begin position="112"/>
        <end position="122"/>
    </location>
</feature>
<keyword evidence="3" id="KW-0862">Zinc</keyword>
<dbReference type="AlphaFoldDB" id="A0A6P8DLN9"/>
<dbReference type="Pfam" id="PF00628">
    <property type="entry name" value="PHD"/>
    <property type="match status" value="1"/>
</dbReference>
<dbReference type="Proteomes" id="UP000515151">
    <property type="component" value="Chromosome 1"/>
</dbReference>
<dbReference type="PROSITE" id="PS00518">
    <property type="entry name" value="ZF_RING_1"/>
    <property type="match status" value="1"/>
</dbReference>
<feature type="compositionally biased region" description="Acidic residues" evidence="5">
    <location>
        <begin position="25"/>
        <end position="45"/>
    </location>
</feature>